<dbReference type="InterPro" id="IPR017853">
    <property type="entry name" value="GH"/>
</dbReference>
<organism evidence="7 8">
    <name type="scientific">Nepenthes gracilis</name>
    <name type="common">Slender pitcher plant</name>
    <dbReference type="NCBI Taxonomy" id="150966"/>
    <lineage>
        <taxon>Eukaryota</taxon>
        <taxon>Viridiplantae</taxon>
        <taxon>Streptophyta</taxon>
        <taxon>Embryophyta</taxon>
        <taxon>Tracheophyta</taxon>
        <taxon>Spermatophyta</taxon>
        <taxon>Magnoliopsida</taxon>
        <taxon>eudicotyledons</taxon>
        <taxon>Gunneridae</taxon>
        <taxon>Pentapetalae</taxon>
        <taxon>Caryophyllales</taxon>
        <taxon>Nepenthaceae</taxon>
        <taxon>Nepenthes</taxon>
    </lineage>
</organism>
<evidence type="ECO:0000259" key="6">
    <source>
        <dbReference type="Pfam" id="PF13802"/>
    </source>
</evidence>
<dbReference type="PANTHER" id="PTHR22762">
    <property type="entry name" value="ALPHA-GLUCOSIDASE"/>
    <property type="match status" value="1"/>
</dbReference>
<reference evidence="7" key="1">
    <citation type="submission" date="2023-05" db="EMBL/GenBank/DDBJ databases">
        <title>Nepenthes gracilis genome sequencing.</title>
        <authorList>
            <person name="Fukushima K."/>
        </authorList>
    </citation>
    <scope>NUCLEOTIDE SEQUENCE</scope>
    <source>
        <strain evidence="7">SING2019-196</strain>
    </source>
</reference>
<evidence type="ECO:0000256" key="3">
    <source>
        <dbReference type="ARBA" id="ARBA00041343"/>
    </source>
</evidence>
<dbReference type="Pfam" id="PF13802">
    <property type="entry name" value="Gal_mutarotas_2"/>
    <property type="match status" value="1"/>
</dbReference>
<evidence type="ECO:0000256" key="2">
    <source>
        <dbReference type="ARBA" id="ARBA00023180"/>
    </source>
</evidence>
<evidence type="ECO:0000313" key="8">
    <source>
        <dbReference type="Proteomes" id="UP001279734"/>
    </source>
</evidence>
<evidence type="ECO:0000256" key="4">
    <source>
        <dbReference type="RuleBase" id="RU361185"/>
    </source>
</evidence>
<dbReference type="SUPFAM" id="SSF51445">
    <property type="entry name" value="(Trans)glycosidases"/>
    <property type="match status" value="1"/>
</dbReference>
<feature type="domain" description="Glycoside hydrolase family 31 N-terminal" evidence="6">
    <location>
        <begin position="102"/>
        <end position="278"/>
    </location>
</feature>
<dbReference type="EMBL" id="BSYO01000030">
    <property type="protein sequence ID" value="GMH26033.1"/>
    <property type="molecule type" value="Genomic_DNA"/>
</dbReference>
<dbReference type="GO" id="GO:0030246">
    <property type="term" value="F:carbohydrate binding"/>
    <property type="evidence" value="ECO:0007669"/>
    <property type="project" value="InterPro"/>
</dbReference>
<dbReference type="AlphaFoldDB" id="A0AAD3TBB8"/>
<protein>
    <recommendedName>
        <fullName evidence="3">Maltase</fullName>
    </recommendedName>
</protein>
<dbReference type="GO" id="GO:0005975">
    <property type="term" value="P:carbohydrate metabolic process"/>
    <property type="evidence" value="ECO:0007669"/>
    <property type="project" value="InterPro"/>
</dbReference>
<dbReference type="Gene3D" id="2.60.40.1760">
    <property type="entry name" value="glycosyl hydrolase (family 31)"/>
    <property type="match status" value="1"/>
</dbReference>
<keyword evidence="8" id="KW-1185">Reference proteome</keyword>
<dbReference type="PANTHER" id="PTHR22762:SF133">
    <property type="entry name" value="P-TYPE DOMAIN-CONTAINING PROTEIN"/>
    <property type="match status" value="1"/>
</dbReference>
<feature type="domain" description="Glycoside hydrolase family 31 TIM barrel" evidence="5">
    <location>
        <begin position="345"/>
        <end position="470"/>
    </location>
</feature>
<dbReference type="Pfam" id="PF01055">
    <property type="entry name" value="Glyco_hydro_31_2nd"/>
    <property type="match status" value="1"/>
</dbReference>
<dbReference type="Gene3D" id="3.20.20.80">
    <property type="entry name" value="Glycosidases"/>
    <property type="match status" value="1"/>
</dbReference>
<dbReference type="InterPro" id="IPR000322">
    <property type="entry name" value="Glyco_hydro_31_TIM"/>
</dbReference>
<accession>A0AAD3TBB8</accession>
<evidence type="ECO:0000259" key="5">
    <source>
        <dbReference type="Pfam" id="PF01055"/>
    </source>
</evidence>
<dbReference type="InterPro" id="IPR011013">
    <property type="entry name" value="Gal_mutarotase_sf_dom"/>
</dbReference>
<proteinExistence type="inferred from homology"/>
<evidence type="ECO:0000256" key="1">
    <source>
        <dbReference type="ARBA" id="ARBA00007806"/>
    </source>
</evidence>
<dbReference type="InterPro" id="IPR025887">
    <property type="entry name" value="Glyco_hydro_31_N_dom"/>
</dbReference>
<gene>
    <name evidence="7" type="ORF">Nepgr_027876</name>
</gene>
<sequence>MEEDDSIFISSKEQHHSHPLRLHNSLLRTQGAVILVFVVSVLQGGVWNSAMADDDPGCPLWFGYNLQSVEVDSSGRSLTAFLSLKKESSIYGPDIQLLSLIVSLETDDRLRIRITDAEQPRWEIPPEVLPFSVPPNADVNTTSSSQQFLPVNPVEDAQTPAATHFIVSDQNSDLVFALHNTTPFGFTVTRRSSGDVLFNASAEPPRAATFLVFKDQYIQLSSSLPAGRSNLYGLGEHTNPTFRLEENRTQTLWNADILSSNYYLNLYGSQPFYMDVRSAENNVPATAPSGNAHGVLLLNSNGMDIEYTGDRVTYKVIGGIIDLYFFAGPHPEQVMEQYTDFVGRPAPMPYWSFGFHQCRYNYHNVHELEAVVAGYSQAKIPLEVIWSDIDYMDRHEDFSLDPVQFPLDKMRQFIGQLHKNGQRYGVIVEPAIGVNKTYGTFIRGMQEDIFIKRDGVPYMGVVWPGPSYFLIF</sequence>
<name>A0AAD3TBB8_NEPGR</name>
<comment type="similarity">
    <text evidence="1 4">Belongs to the glycosyl hydrolase 31 family.</text>
</comment>
<evidence type="ECO:0000313" key="7">
    <source>
        <dbReference type="EMBL" id="GMH26033.1"/>
    </source>
</evidence>
<dbReference type="SUPFAM" id="SSF74650">
    <property type="entry name" value="Galactose mutarotase-like"/>
    <property type="match status" value="1"/>
</dbReference>
<keyword evidence="4" id="KW-0326">Glycosidase</keyword>
<comment type="caution">
    <text evidence="7">The sequence shown here is derived from an EMBL/GenBank/DDBJ whole genome shotgun (WGS) entry which is preliminary data.</text>
</comment>
<dbReference type="GO" id="GO:0004553">
    <property type="term" value="F:hydrolase activity, hydrolyzing O-glycosyl compounds"/>
    <property type="evidence" value="ECO:0007669"/>
    <property type="project" value="InterPro"/>
</dbReference>
<keyword evidence="4" id="KW-0378">Hydrolase</keyword>
<dbReference type="CDD" id="cd14752">
    <property type="entry name" value="GH31_N"/>
    <property type="match status" value="1"/>
</dbReference>
<keyword evidence="2" id="KW-0325">Glycoprotein</keyword>
<dbReference type="Proteomes" id="UP001279734">
    <property type="component" value="Unassembled WGS sequence"/>
</dbReference>